<dbReference type="SUPFAM" id="SSF51556">
    <property type="entry name" value="Metallo-dependent hydrolases"/>
    <property type="match status" value="1"/>
</dbReference>
<dbReference type="EMBL" id="JAAOYM010000001">
    <property type="protein sequence ID" value="NIJ13836.1"/>
    <property type="molecule type" value="Genomic_DNA"/>
</dbReference>
<dbReference type="InterPro" id="IPR032466">
    <property type="entry name" value="Metal_Hydrolase"/>
</dbReference>
<keyword evidence="4" id="KW-1185">Reference proteome</keyword>
<proteinExistence type="predicted"/>
<dbReference type="RefSeq" id="WP_167173948.1">
    <property type="nucleotide sequence ID" value="NZ_JAAOYM010000001.1"/>
</dbReference>
<sequence>MTAYWCEYAWLPDGVRHAVRLDVTAGRFTSVTTGAPRTGHVLPGLALPGFADAHSHAFQRALRGRAQQGRGSFWTWRSLMYELADRLDPDSYYRLARGVYAELVLAGYTSVGEFHYLHHGPGGAGYADPNAMGAALVAAADEAGIRLCLLDTCYLAGGFGEPLRGTQLRFGDGDADRWAQRVQRFSPRGERVTSGVAVHSVRAVPPRDLPVVVAAAGDRPLHVHLSEQRAENAECLRASGRTPAGLLESTGVLGPATVAVHATHLDPSDIAALAASGCRVCVCPATECDLGDGIGPSRALLDAGVGLCLGGDSHVVTDPFEQLRGLEWRERLVREVRGLFTARELLAAATAHAALGWPDVGQLAEGQGADLVVVDLDSTSTAGAEPSAAPFAATAADVRDVMVAGRWVVRGGEHGLVERPQEVLRREIGGLWR</sequence>
<dbReference type="Gene3D" id="2.30.40.10">
    <property type="entry name" value="Urease, subunit C, domain 1"/>
    <property type="match status" value="1"/>
</dbReference>
<keyword evidence="1" id="KW-0378">Hydrolase</keyword>
<dbReference type="GO" id="GO:0016810">
    <property type="term" value="F:hydrolase activity, acting on carbon-nitrogen (but not peptide) bonds"/>
    <property type="evidence" value="ECO:0007669"/>
    <property type="project" value="InterPro"/>
</dbReference>
<dbReference type="NCBIfam" id="TIGR02022">
    <property type="entry name" value="hutF"/>
    <property type="match status" value="1"/>
</dbReference>
<dbReference type="InterPro" id="IPR050287">
    <property type="entry name" value="MTA/SAH_deaminase"/>
</dbReference>
<dbReference type="InterPro" id="IPR010252">
    <property type="entry name" value="HutF"/>
</dbReference>
<evidence type="ECO:0000256" key="1">
    <source>
        <dbReference type="ARBA" id="ARBA00022801"/>
    </source>
</evidence>
<feature type="domain" description="Amidohydrolase-related" evidence="2">
    <location>
        <begin position="46"/>
        <end position="408"/>
    </location>
</feature>
<organism evidence="3 4">
    <name type="scientific">Saccharomonospora amisosensis</name>
    <dbReference type="NCBI Taxonomy" id="1128677"/>
    <lineage>
        <taxon>Bacteria</taxon>
        <taxon>Bacillati</taxon>
        <taxon>Actinomycetota</taxon>
        <taxon>Actinomycetes</taxon>
        <taxon>Pseudonocardiales</taxon>
        <taxon>Pseudonocardiaceae</taxon>
        <taxon>Saccharomonospora</taxon>
    </lineage>
</organism>
<dbReference type="Pfam" id="PF01979">
    <property type="entry name" value="Amidohydro_1"/>
    <property type="match status" value="1"/>
</dbReference>
<dbReference type="Proteomes" id="UP000545493">
    <property type="component" value="Unassembled WGS sequence"/>
</dbReference>
<dbReference type="PANTHER" id="PTHR43794">
    <property type="entry name" value="AMINOHYDROLASE SSNA-RELATED"/>
    <property type="match status" value="1"/>
</dbReference>
<dbReference type="PANTHER" id="PTHR43794:SF11">
    <property type="entry name" value="AMIDOHYDROLASE-RELATED DOMAIN-CONTAINING PROTEIN"/>
    <property type="match status" value="1"/>
</dbReference>
<accession>A0A7X5UT93</accession>
<dbReference type="NCBIfam" id="NF006681">
    <property type="entry name" value="PRK09229.1-2"/>
    <property type="match status" value="1"/>
</dbReference>
<gene>
    <name evidence="3" type="ORF">FHU38_004180</name>
</gene>
<protein>
    <submittedName>
        <fullName evidence="3">Formiminoglutamate deiminase</fullName>
    </submittedName>
</protein>
<dbReference type="SUPFAM" id="SSF51338">
    <property type="entry name" value="Composite domain of metallo-dependent hydrolases"/>
    <property type="match status" value="1"/>
</dbReference>
<name>A0A7X5UT93_9PSEU</name>
<dbReference type="InterPro" id="IPR006680">
    <property type="entry name" value="Amidohydro-rel"/>
</dbReference>
<reference evidence="3 4" key="1">
    <citation type="submission" date="2020-03" db="EMBL/GenBank/DDBJ databases">
        <title>Sequencing the genomes of 1000 actinobacteria strains.</title>
        <authorList>
            <person name="Klenk H.-P."/>
        </authorList>
    </citation>
    <scope>NUCLEOTIDE SEQUENCE [LARGE SCALE GENOMIC DNA]</scope>
    <source>
        <strain evidence="3 4">DSM 45685</strain>
    </source>
</reference>
<evidence type="ECO:0000313" key="4">
    <source>
        <dbReference type="Proteomes" id="UP000545493"/>
    </source>
</evidence>
<evidence type="ECO:0000313" key="3">
    <source>
        <dbReference type="EMBL" id="NIJ13836.1"/>
    </source>
</evidence>
<dbReference type="Gene3D" id="3.20.20.140">
    <property type="entry name" value="Metal-dependent hydrolases"/>
    <property type="match status" value="1"/>
</dbReference>
<comment type="caution">
    <text evidence="3">The sequence shown here is derived from an EMBL/GenBank/DDBJ whole genome shotgun (WGS) entry which is preliminary data.</text>
</comment>
<dbReference type="AlphaFoldDB" id="A0A7X5UT93"/>
<evidence type="ECO:0000259" key="2">
    <source>
        <dbReference type="Pfam" id="PF01979"/>
    </source>
</evidence>
<dbReference type="InterPro" id="IPR011059">
    <property type="entry name" value="Metal-dep_hydrolase_composite"/>
</dbReference>